<comment type="subcellular location">
    <subcellularLocation>
        <location evidence="1">Cell membrane</location>
        <topology evidence="1">Multi-pass membrane protein</topology>
    </subcellularLocation>
</comment>
<feature type="transmembrane region" description="Helical" evidence="6">
    <location>
        <begin position="276"/>
        <end position="298"/>
    </location>
</feature>
<dbReference type="AlphaFoldDB" id="A0A4P7CQ89"/>
<feature type="transmembrane region" description="Helical" evidence="6">
    <location>
        <begin position="167"/>
        <end position="188"/>
    </location>
</feature>
<keyword evidence="9" id="KW-1185">Reference proteome</keyword>
<organism evidence="8 9">
    <name type="scientific">Paraburkholderia pallida</name>
    <dbReference type="NCBI Taxonomy" id="2547399"/>
    <lineage>
        <taxon>Bacteria</taxon>
        <taxon>Pseudomonadati</taxon>
        <taxon>Pseudomonadota</taxon>
        <taxon>Betaproteobacteria</taxon>
        <taxon>Burkholderiales</taxon>
        <taxon>Burkholderiaceae</taxon>
        <taxon>Paraburkholderia</taxon>
    </lineage>
</organism>
<keyword evidence="3 6" id="KW-0812">Transmembrane</keyword>
<feature type="transmembrane region" description="Helical" evidence="6">
    <location>
        <begin position="54"/>
        <end position="73"/>
    </location>
</feature>
<evidence type="ECO:0000256" key="5">
    <source>
        <dbReference type="ARBA" id="ARBA00023136"/>
    </source>
</evidence>
<evidence type="ECO:0000256" key="1">
    <source>
        <dbReference type="ARBA" id="ARBA00004651"/>
    </source>
</evidence>
<dbReference type="GO" id="GO:0006825">
    <property type="term" value="P:copper ion transport"/>
    <property type="evidence" value="ECO:0007669"/>
    <property type="project" value="InterPro"/>
</dbReference>
<accession>A0A4P7CQ89</accession>
<name>A0A4P7CQ89_9BURK</name>
<feature type="transmembrane region" description="Helical" evidence="6">
    <location>
        <begin position="200"/>
        <end position="220"/>
    </location>
</feature>
<sequence>MKADWLWIGQVAMAALVNIAYAFALGSTLYGAWLEKDARSAVAPARPAWLRAQISLRAASLVLVIALAIWLLYESASISGGTLPDAFGVVPTVLAQTHVGHAWSVAFAGALVVLITALMQASPLRDGVLWLALIAIAAGRAGLGHAADAGFASAALGLHTLHVLSASAWSGIVMAGGLAVLPALGASTARGVLIRTAGQVSNVALFAVGLVLATGVFNAVRGTGGSFEALATSAWGHVLIAKLALVVLAMLLGGFNRMVAMPELRRAASTGAARRFVNVLHLEALVMMAVLIVAAVLGHSVPGYVLQG</sequence>
<proteinExistence type="predicted"/>
<evidence type="ECO:0000313" key="8">
    <source>
        <dbReference type="EMBL" id="QBQ96726.1"/>
    </source>
</evidence>
<evidence type="ECO:0000256" key="3">
    <source>
        <dbReference type="ARBA" id="ARBA00022692"/>
    </source>
</evidence>
<evidence type="ECO:0000313" key="9">
    <source>
        <dbReference type="Proteomes" id="UP000295727"/>
    </source>
</evidence>
<feature type="transmembrane region" description="Helical" evidence="6">
    <location>
        <begin position="101"/>
        <end position="121"/>
    </location>
</feature>
<gene>
    <name evidence="8" type="ORF">E1956_05755</name>
</gene>
<feature type="transmembrane region" description="Helical" evidence="6">
    <location>
        <begin position="128"/>
        <end position="147"/>
    </location>
</feature>
<dbReference type="KEGG" id="ppai:E1956_05755"/>
<evidence type="ECO:0000256" key="6">
    <source>
        <dbReference type="SAM" id="Phobius"/>
    </source>
</evidence>
<dbReference type="InterPro" id="IPR032694">
    <property type="entry name" value="CopC/D"/>
</dbReference>
<feature type="transmembrane region" description="Helical" evidence="6">
    <location>
        <begin position="232"/>
        <end position="255"/>
    </location>
</feature>
<evidence type="ECO:0000256" key="4">
    <source>
        <dbReference type="ARBA" id="ARBA00022989"/>
    </source>
</evidence>
<evidence type="ECO:0000259" key="7">
    <source>
        <dbReference type="Pfam" id="PF05425"/>
    </source>
</evidence>
<evidence type="ECO:0000256" key="2">
    <source>
        <dbReference type="ARBA" id="ARBA00022475"/>
    </source>
</evidence>
<dbReference type="Proteomes" id="UP000295727">
    <property type="component" value="Chromosome 1"/>
</dbReference>
<dbReference type="GO" id="GO:0005886">
    <property type="term" value="C:plasma membrane"/>
    <property type="evidence" value="ECO:0007669"/>
    <property type="project" value="UniProtKB-SubCell"/>
</dbReference>
<feature type="domain" description="Copper resistance protein D" evidence="7">
    <location>
        <begin position="198"/>
        <end position="297"/>
    </location>
</feature>
<keyword evidence="2" id="KW-1003">Cell membrane</keyword>
<dbReference type="PANTHER" id="PTHR34820:SF4">
    <property type="entry name" value="INNER MEMBRANE PROTEIN YEBZ"/>
    <property type="match status" value="1"/>
</dbReference>
<dbReference type="EMBL" id="CP038148">
    <property type="protein sequence ID" value="QBQ96726.1"/>
    <property type="molecule type" value="Genomic_DNA"/>
</dbReference>
<reference evidence="8 9" key="1">
    <citation type="submission" date="2019-03" db="EMBL/GenBank/DDBJ databases">
        <title>Paraburkholderia sp. 7MH5, isolated from subtropical forest soil.</title>
        <authorList>
            <person name="Gao Z.-H."/>
            <person name="Qiu L.-H."/>
        </authorList>
    </citation>
    <scope>NUCLEOTIDE SEQUENCE [LARGE SCALE GENOMIC DNA]</scope>
    <source>
        <strain evidence="8 9">7MH5</strain>
    </source>
</reference>
<dbReference type="PANTHER" id="PTHR34820">
    <property type="entry name" value="INNER MEMBRANE PROTEIN YEBZ"/>
    <property type="match status" value="1"/>
</dbReference>
<dbReference type="Pfam" id="PF05425">
    <property type="entry name" value="CopD"/>
    <property type="match status" value="1"/>
</dbReference>
<feature type="transmembrane region" description="Helical" evidence="6">
    <location>
        <begin position="6"/>
        <end position="33"/>
    </location>
</feature>
<dbReference type="RefSeq" id="WP_134747770.1">
    <property type="nucleotide sequence ID" value="NZ_CP038148.1"/>
</dbReference>
<dbReference type="InterPro" id="IPR008457">
    <property type="entry name" value="Cu-R_CopD_dom"/>
</dbReference>
<dbReference type="OrthoDB" id="9035255at2"/>
<protein>
    <submittedName>
        <fullName evidence="8">Copper resistance protein CopD</fullName>
    </submittedName>
</protein>
<keyword evidence="5 6" id="KW-0472">Membrane</keyword>
<keyword evidence="4 6" id="KW-1133">Transmembrane helix</keyword>